<evidence type="ECO:0000256" key="12">
    <source>
        <dbReference type="ARBA" id="ARBA00022801"/>
    </source>
</evidence>
<comment type="cofactor">
    <cofactor evidence="3">
        <name>Mg(2+)</name>
        <dbReference type="ChEBI" id="CHEBI:18420"/>
    </cofactor>
</comment>
<keyword evidence="12 15" id="KW-0378">Hydrolase</keyword>
<evidence type="ECO:0000256" key="10">
    <source>
        <dbReference type="ARBA" id="ARBA00022723"/>
    </source>
</evidence>
<gene>
    <name evidence="15" type="primary">rnhB_11</name>
    <name evidence="15" type="ORF">SDC9_37982</name>
</gene>
<sequence length="209" mass="23392">MQEALLFSFEEEAQVVCGLDEAGRGPLAGPVVAAAVILGPDFPTHLLDDSKKLSEKHRLEAEIVIKEKALYWAIGIATAKEIDRINILQASLLSMQRAYEKISSKVHVDVALVDGNQRPNLDCATRAIVGGDALVPQIMAASILAKNQRDRYMVLCHRKWPHYNFAKHKGYPTSEHRDACLLYGLSPIHRRSFHIEQKQNKVQKQATLF</sequence>
<keyword evidence="8" id="KW-0963">Cytoplasm</keyword>
<dbReference type="HAMAP" id="MF_00052_B">
    <property type="entry name" value="RNase_HII_B"/>
    <property type="match status" value="1"/>
</dbReference>
<evidence type="ECO:0000256" key="11">
    <source>
        <dbReference type="ARBA" id="ARBA00022759"/>
    </source>
</evidence>
<dbReference type="GO" id="GO:0004523">
    <property type="term" value="F:RNA-DNA hybrid ribonuclease activity"/>
    <property type="evidence" value="ECO:0007669"/>
    <property type="project" value="UniProtKB-EC"/>
</dbReference>
<protein>
    <recommendedName>
        <fullName evidence="7">Ribonuclease HII</fullName>
        <ecNumber evidence="6">3.1.26.4</ecNumber>
    </recommendedName>
</protein>
<dbReference type="Pfam" id="PF01351">
    <property type="entry name" value="RNase_HII"/>
    <property type="match status" value="1"/>
</dbReference>
<keyword evidence="9" id="KW-0540">Nuclease</keyword>
<dbReference type="NCBIfam" id="NF000595">
    <property type="entry name" value="PRK00015.1-3"/>
    <property type="match status" value="1"/>
</dbReference>
<proteinExistence type="inferred from homology"/>
<dbReference type="InterPro" id="IPR024567">
    <property type="entry name" value="RNase_HII/HIII_dom"/>
</dbReference>
<evidence type="ECO:0000256" key="1">
    <source>
        <dbReference type="ARBA" id="ARBA00000077"/>
    </source>
</evidence>
<comment type="subcellular location">
    <subcellularLocation>
        <location evidence="4">Cytoplasm</location>
    </subcellularLocation>
</comment>
<evidence type="ECO:0000313" key="15">
    <source>
        <dbReference type="EMBL" id="MPL91895.1"/>
    </source>
</evidence>
<evidence type="ECO:0000256" key="8">
    <source>
        <dbReference type="ARBA" id="ARBA00022490"/>
    </source>
</evidence>
<evidence type="ECO:0000259" key="14">
    <source>
        <dbReference type="PROSITE" id="PS51975"/>
    </source>
</evidence>
<dbReference type="AlphaFoldDB" id="A0A644VKV8"/>
<comment type="caution">
    <text evidence="15">The sequence shown here is derived from an EMBL/GenBank/DDBJ whole genome shotgun (WGS) entry which is preliminary data.</text>
</comment>
<organism evidence="15">
    <name type="scientific">bioreactor metagenome</name>
    <dbReference type="NCBI Taxonomy" id="1076179"/>
    <lineage>
        <taxon>unclassified sequences</taxon>
        <taxon>metagenomes</taxon>
        <taxon>ecological metagenomes</taxon>
    </lineage>
</organism>
<dbReference type="CDD" id="cd07182">
    <property type="entry name" value="RNase_HII_bacteria_HII_like"/>
    <property type="match status" value="1"/>
</dbReference>
<evidence type="ECO:0000256" key="13">
    <source>
        <dbReference type="ARBA" id="ARBA00023211"/>
    </source>
</evidence>
<dbReference type="SUPFAM" id="SSF53098">
    <property type="entry name" value="Ribonuclease H-like"/>
    <property type="match status" value="1"/>
</dbReference>
<dbReference type="GO" id="GO:0032299">
    <property type="term" value="C:ribonuclease H2 complex"/>
    <property type="evidence" value="ECO:0007669"/>
    <property type="project" value="TreeGrafter"/>
</dbReference>
<evidence type="ECO:0000256" key="7">
    <source>
        <dbReference type="ARBA" id="ARBA00019179"/>
    </source>
</evidence>
<dbReference type="EMBL" id="VSSQ01000342">
    <property type="protein sequence ID" value="MPL91895.1"/>
    <property type="molecule type" value="Genomic_DNA"/>
</dbReference>
<dbReference type="InterPro" id="IPR022898">
    <property type="entry name" value="RNase_HII"/>
</dbReference>
<evidence type="ECO:0000256" key="3">
    <source>
        <dbReference type="ARBA" id="ARBA00001946"/>
    </source>
</evidence>
<accession>A0A644VKV8</accession>
<dbReference type="GO" id="GO:0006298">
    <property type="term" value="P:mismatch repair"/>
    <property type="evidence" value="ECO:0007669"/>
    <property type="project" value="TreeGrafter"/>
</dbReference>
<dbReference type="GO" id="GO:0005737">
    <property type="term" value="C:cytoplasm"/>
    <property type="evidence" value="ECO:0007669"/>
    <property type="project" value="UniProtKB-SubCell"/>
</dbReference>
<keyword evidence="11" id="KW-0255">Endonuclease</keyword>
<dbReference type="EC" id="3.1.26.4" evidence="6"/>
<dbReference type="PANTHER" id="PTHR10954:SF18">
    <property type="entry name" value="RIBONUCLEASE HII"/>
    <property type="match status" value="1"/>
</dbReference>
<evidence type="ECO:0000256" key="6">
    <source>
        <dbReference type="ARBA" id="ARBA00012180"/>
    </source>
</evidence>
<evidence type="ECO:0000256" key="4">
    <source>
        <dbReference type="ARBA" id="ARBA00004496"/>
    </source>
</evidence>
<keyword evidence="10" id="KW-0479">Metal-binding</keyword>
<evidence type="ECO:0000256" key="9">
    <source>
        <dbReference type="ARBA" id="ARBA00022722"/>
    </source>
</evidence>
<feature type="domain" description="RNase H type-2" evidence="14">
    <location>
        <begin position="14"/>
        <end position="205"/>
    </location>
</feature>
<dbReference type="Gene3D" id="3.30.420.10">
    <property type="entry name" value="Ribonuclease H-like superfamily/Ribonuclease H"/>
    <property type="match status" value="1"/>
</dbReference>
<comment type="similarity">
    <text evidence="5">Belongs to the RNase HII family.</text>
</comment>
<reference evidence="15" key="1">
    <citation type="submission" date="2019-08" db="EMBL/GenBank/DDBJ databases">
        <authorList>
            <person name="Kucharzyk K."/>
            <person name="Murdoch R.W."/>
            <person name="Higgins S."/>
            <person name="Loffler F."/>
        </authorList>
    </citation>
    <scope>NUCLEOTIDE SEQUENCE</scope>
</reference>
<dbReference type="InterPro" id="IPR012337">
    <property type="entry name" value="RNaseH-like_sf"/>
</dbReference>
<dbReference type="GO" id="GO:0003723">
    <property type="term" value="F:RNA binding"/>
    <property type="evidence" value="ECO:0007669"/>
    <property type="project" value="InterPro"/>
</dbReference>
<evidence type="ECO:0000256" key="5">
    <source>
        <dbReference type="ARBA" id="ARBA00007383"/>
    </source>
</evidence>
<comment type="catalytic activity">
    <reaction evidence="1">
        <text>Endonucleolytic cleavage to 5'-phosphomonoester.</text>
        <dbReference type="EC" id="3.1.26.4"/>
    </reaction>
</comment>
<dbReference type="InterPro" id="IPR001352">
    <property type="entry name" value="RNase_HII/HIII"/>
</dbReference>
<dbReference type="PANTHER" id="PTHR10954">
    <property type="entry name" value="RIBONUCLEASE H2 SUBUNIT A"/>
    <property type="match status" value="1"/>
</dbReference>
<dbReference type="PROSITE" id="PS51975">
    <property type="entry name" value="RNASE_H_2"/>
    <property type="match status" value="1"/>
</dbReference>
<comment type="cofactor">
    <cofactor evidence="2">
        <name>Mn(2+)</name>
        <dbReference type="ChEBI" id="CHEBI:29035"/>
    </cofactor>
</comment>
<keyword evidence="13" id="KW-0464">Manganese</keyword>
<name>A0A644VKV8_9ZZZZ</name>
<dbReference type="GO" id="GO:0043137">
    <property type="term" value="P:DNA replication, removal of RNA primer"/>
    <property type="evidence" value="ECO:0007669"/>
    <property type="project" value="TreeGrafter"/>
</dbReference>
<evidence type="ECO:0000256" key="2">
    <source>
        <dbReference type="ARBA" id="ARBA00001936"/>
    </source>
</evidence>
<dbReference type="GO" id="GO:0046872">
    <property type="term" value="F:metal ion binding"/>
    <property type="evidence" value="ECO:0007669"/>
    <property type="project" value="UniProtKB-KW"/>
</dbReference>
<dbReference type="InterPro" id="IPR036397">
    <property type="entry name" value="RNaseH_sf"/>
</dbReference>